<keyword evidence="1" id="KW-0732">Signal</keyword>
<evidence type="ECO:0000256" key="1">
    <source>
        <dbReference type="SAM" id="SignalP"/>
    </source>
</evidence>
<feature type="signal peptide" evidence="1">
    <location>
        <begin position="1"/>
        <end position="21"/>
    </location>
</feature>
<organism evidence="2 3">
    <name type="scientific">Tahibacter aquaticus</name>
    <dbReference type="NCBI Taxonomy" id="520092"/>
    <lineage>
        <taxon>Bacteria</taxon>
        <taxon>Pseudomonadati</taxon>
        <taxon>Pseudomonadota</taxon>
        <taxon>Gammaproteobacteria</taxon>
        <taxon>Lysobacterales</taxon>
        <taxon>Rhodanobacteraceae</taxon>
        <taxon>Tahibacter</taxon>
    </lineage>
</organism>
<dbReference type="RefSeq" id="WP_133820011.1">
    <property type="nucleotide sequence ID" value="NZ_SNZH01000011.1"/>
</dbReference>
<comment type="caution">
    <text evidence="2">The sequence shown here is derived from an EMBL/GenBank/DDBJ whole genome shotgun (WGS) entry which is preliminary data.</text>
</comment>
<proteinExistence type="predicted"/>
<keyword evidence="3" id="KW-1185">Reference proteome</keyword>
<dbReference type="AlphaFoldDB" id="A0A4R6YSN6"/>
<evidence type="ECO:0000313" key="2">
    <source>
        <dbReference type="EMBL" id="TDR41265.1"/>
    </source>
</evidence>
<evidence type="ECO:0000313" key="3">
    <source>
        <dbReference type="Proteomes" id="UP000295293"/>
    </source>
</evidence>
<accession>A0A4R6YSN6</accession>
<gene>
    <name evidence="2" type="ORF">DFR29_111179</name>
</gene>
<protein>
    <submittedName>
        <fullName evidence="2">Uncharacterized protein</fullName>
    </submittedName>
</protein>
<dbReference type="Proteomes" id="UP000295293">
    <property type="component" value="Unassembled WGS sequence"/>
</dbReference>
<dbReference type="EMBL" id="SNZH01000011">
    <property type="protein sequence ID" value="TDR41265.1"/>
    <property type="molecule type" value="Genomic_DNA"/>
</dbReference>
<name>A0A4R6YSN6_9GAMM</name>
<dbReference type="PROSITE" id="PS51257">
    <property type="entry name" value="PROKAR_LIPOPROTEIN"/>
    <property type="match status" value="1"/>
</dbReference>
<reference evidence="2 3" key="1">
    <citation type="submission" date="2019-03" db="EMBL/GenBank/DDBJ databases">
        <title>Genomic Encyclopedia of Type Strains, Phase IV (KMG-IV): sequencing the most valuable type-strain genomes for metagenomic binning, comparative biology and taxonomic classification.</title>
        <authorList>
            <person name="Goeker M."/>
        </authorList>
    </citation>
    <scope>NUCLEOTIDE SEQUENCE [LARGE SCALE GENOMIC DNA]</scope>
    <source>
        <strain evidence="2 3">DSM 21667</strain>
    </source>
</reference>
<sequence length="379" mass="41611">MKRLALLLAMAGLFVAPAVQACPPLLSRQALQQLDPQEELGQYVMLRWLTCGAETTLPALPVLRAGLRLQALQRDGDGDEPAAAPDDEFAEMVVASLSVNPHAVIAGFFEEREDIDEDTPAYLRSLMAWQVSAQQKLRHFEQGVAPVIAFLRQQPLSPSIEQQLELILIAQEIRQGKIEQARTHLARVASAAALPQADTESAERLAQMKAVLAPVREHSLAADTQRWVIDKSTGRRLRMRCGTGAWMEAMYGLDYLRAEVLRRADADADAAIAELLQDDWREQIGGHGSRSGFLAELLRKRHPPAALKLAWDDALASIRNDDDKAGLSLFGNYLALPSAVLEGDVTAAGGARERPLTVDELAELVRQSALYRETYAASR</sequence>
<feature type="chain" id="PRO_5020435798" evidence="1">
    <location>
        <begin position="22"/>
        <end position="379"/>
    </location>
</feature>